<proteinExistence type="predicted"/>
<organism evidence="3 4">
    <name type="scientific">Nothoprocta perdicaria</name>
    <name type="common">Chilean tinamou</name>
    <name type="synonym">Crypturus perdicarius</name>
    <dbReference type="NCBI Taxonomy" id="30464"/>
    <lineage>
        <taxon>Eukaryota</taxon>
        <taxon>Metazoa</taxon>
        <taxon>Chordata</taxon>
        <taxon>Craniata</taxon>
        <taxon>Vertebrata</taxon>
        <taxon>Euteleostomi</taxon>
        <taxon>Archelosauria</taxon>
        <taxon>Archosauria</taxon>
        <taxon>Dinosauria</taxon>
        <taxon>Saurischia</taxon>
        <taxon>Theropoda</taxon>
        <taxon>Coelurosauria</taxon>
        <taxon>Aves</taxon>
        <taxon>Palaeognathae</taxon>
        <taxon>Tinamiformes</taxon>
        <taxon>Tinamidae</taxon>
        <taxon>Nothoprocta</taxon>
    </lineage>
</organism>
<sequence length="249" mass="26969">MSAGPGDTELCAAAAAEAGAEPRHGRRLQEDEEVAVERVLLWEKSWRPCPKARRRLQGERHRSGDWYFLCALGVLMAMISFMTDLLVFRLFEAHRWLYQEIGDYPVLKYLSWTMYPVALAAFSTGFSQTLEPVGAPAGSGVPELQTILTGVMLEDYLSIKNFGAKVVGLTCTLACGSTVFLGKVVSGAVPGRTRGQRGAPGAGRGRRSRPRRAGGTLTGPSARPPRPSLHPCVCPSLHPRVRPADASPL</sequence>
<dbReference type="GO" id="GO:0005886">
    <property type="term" value="C:plasma membrane"/>
    <property type="evidence" value="ECO:0007669"/>
    <property type="project" value="TreeGrafter"/>
</dbReference>
<reference evidence="3" key="2">
    <citation type="submission" date="2025-09" db="UniProtKB">
        <authorList>
            <consortium name="Ensembl"/>
        </authorList>
    </citation>
    <scope>IDENTIFICATION</scope>
</reference>
<dbReference type="GO" id="GO:0005247">
    <property type="term" value="F:voltage-gated chloride channel activity"/>
    <property type="evidence" value="ECO:0007669"/>
    <property type="project" value="TreeGrafter"/>
</dbReference>
<keyword evidence="2" id="KW-0812">Transmembrane</keyword>
<dbReference type="InterPro" id="IPR050970">
    <property type="entry name" value="Cl_channel_volt-gated"/>
</dbReference>
<dbReference type="Ensembl" id="ENSNPET00000013623.1">
    <property type="protein sequence ID" value="ENSNPEP00000013293.1"/>
    <property type="gene ID" value="ENSNPEG00000009936.1"/>
</dbReference>
<evidence type="ECO:0000256" key="2">
    <source>
        <dbReference type="SAM" id="Phobius"/>
    </source>
</evidence>
<reference evidence="3" key="1">
    <citation type="submission" date="2025-08" db="UniProtKB">
        <authorList>
            <consortium name="Ensembl"/>
        </authorList>
    </citation>
    <scope>IDENTIFICATION</scope>
</reference>
<dbReference type="AlphaFoldDB" id="A0A8C6ZG05"/>
<feature type="region of interest" description="Disordered" evidence="1">
    <location>
        <begin position="191"/>
        <end position="249"/>
    </location>
</feature>
<feature type="transmembrane region" description="Helical" evidence="2">
    <location>
        <begin position="66"/>
        <end position="88"/>
    </location>
</feature>
<keyword evidence="4" id="KW-1185">Reference proteome</keyword>
<accession>A0A8C6ZG05</accession>
<evidence type="ECO:0000313" key="3">
    <source>
        <dbReference type="Ensembl" id="ENSNPEP00000013293.1"/>
    </source>
</evidence>
<dbReference type="Gene3D" id="1.10.3080.10">
    <property type="entry name" value="Clc chloride channel"/>
    <property type="match status" value="1"/>
</dbReference>
<keyword evidence="2" id="KW-0472">Membrane</keyword>
<keyword evidence="2" id="KW-1133">Transmembrane helix</keyword>
<dbReference type="PANTHER" id="PTHR45720:SF3">
    <property type="entry name" value="CHLORIDE CHANNEL PROTEIN CLC-KB"/>
    <property type="match status" value="1"/>
</dbReference>
<name>A0A8C6ZG05_NOTPE</name>
<dbReference type="PANTHER" id="PTHR45720">
    <property type="entry name" value="CHLORIDE CHANNEL PROTEIN 2"/>
    <property type="match status" value="1"/>
</dbReference>
<evidence type="ECO:0000256" key="1">
    <source>
        <dbReference type="SAM" id="MobiDB-lite"/>
    </source>
</evidence>
<dbReference type="InterPro" id="IPR014743">
    <property type="entry name" value="Cl-channel_core"/>
</dbReference>
<dbReference type="SUPFAM" id="SSF81340">
    <property type="entry name" value="Clc chloride channel"/>
    <property type="match status" value="1"/>
</dbReference>
<protein>
    <submittedName>
        <fullName evidence="3">Uncharacterized protein</fullName>
    </submittedName>
</protein>
<evidence type="ECO:0000313" key="4">
    <source>
        <dbReference type="Proteomes" id="UP000694420"/>
    </source>
</evidence>
<dbReference type="Proteomes" id="UP000694420">
    <property type="component" value="Unplaced"/>
</dbReference>